<organism evidence="3 4">
    <name type="scientific">Petromyzon marinus</name>
    <name type="common">Sea lamprey</name>
    <dbReference type="NCBI Taxonomy" id="7757"/>
    <lineage>
        <taxon>Eukaryota</taxon>
        <taxon>Metazoa</taxon>
        <taxon>Chordata</taxon>
        <taxon>Craniata</taxon>
        <taxon>Vertebrata</taxon>
        <taxon>Cyclostomata</taxon>
        <taxon>Hyperoartia</taxon>
        <taxon>Petromyzontiformes</taxon>
        <taxon>Petromyzontidae</taxon>
        <taxon>Petromyzon</taxon>
    </lineage>
</organism>
<evidence type="ECO:0000313" key="4">
    <source>
        <dbReference type="RefSeq" id="XP_032831887.1"/>
    </source>
</evidence>
<accession>A0AAJ7UBR0</accession>
<feature type="region of interest" description="Disordered" evidence="1">
    <location>
        <begin position="1"/>
        <end position="32"/>
    </location>
</feature>
<dbReference type="GO" id="GO:0032588">
    <property type="term" value="C:trans-Golgi network membrane"/>
    <property type="evidence" value="ECO:0007669"/>
    <property type="project" value="TreeGrafter"/>
</dbReference>
<keyword evidence="3" id="KW-1185">Reference proteome</keyword>
<dbReference type="PANTHER" id="PTHR31004">
    <property type="entry name" value="TRANSMEMBRANE PROTEIN 79"/>
    <property type="match status" value="1"/>
</dbReference>
<keyword evidence="2" id="KW-0472">Membrane</keyword>
<keyword evidence="2" id="KW-1133">Transmembrane helix</keyword>
<dbReference type="RefSeq" id="XP_032831887.1">
    <property type="nucleotide sequence ID" value="XM_032975996.1"/>
</dbReference>
<feature type="region of interest" description="Disordered" evidence="1">
    <location>
        <begin position="531"/>
        <end position="560"/>
    </location>
</feature>
<feature type="transmembrane region" description="Helical" evidence="2">
    <location>
        <begin position="400"/>
        <end position="424"/>
    </location>
</feature>
<evidence type="ECO:0000256" key="1">
    <source>
        <dbReference type="SAM" id="MobiDB-lite"/>
    </source>
</evidence>
<feature type="compositionally biased region" description="Basic and acidic residues" evidence="1">
    <location>
        <begin position="1"/>
        <end position="11"/>
    </location>
</feature>
<feature type="transmembrane region" description="Helical" evidence="2">
    <location>
        <begin position="358"/>
        <end position="380"/>
    </location>
</feature>
<feature type="transmembrane region" description="Helical" evidence="2">
    <location>
        <begin position="470"/>
        <end position="488"/>
    </location>
</feature>
<evidence type="ECO:0000256" key="2">
    <source>
        <dbReference type="SAM" id="Phobius"/>
    </source>
</evidence>
<dbReference type="KEGG" id="pmrn:116955047"/>
<feature type="compositionally biased region" description="Low complexity" evidence="1">
    <location>
        <begin position="203"/>
        <end position="214"/>
    </location>
</feature>
<feature type="compositionally biased region" description="Basic and acidic residues" evidence="1">
    <location>
        <begin position="300"/>
        <end position="314"/>
    </location>
</feature>
<feature type="compositionally biased region" description="Basic residues" evidence="1">
    <location>
        <begin position="191"/>
        <end position="202"/>
    </location>
</feature>
<reference evidence="4" key="1">
    <citation type="submission" date="2025-08" db="UniProtKB">
        <authorList>
            <consortium name="RefSeq"/>
        </authorList>
    </citation>
    <scope>IDENTIFICATION</scope>
    <source>
        <tissue evidence="4">Sperm</tissue>
    </source>
</reference>
<dbReference type="PANTHER" id="PTHR31004:SF1">
    <property type="entry name" value="TRANSMEMBRANE PROTEIN 79"/>
    <property type="match status" value="1"/>
</dbReference>
<feature type="region of interest" description="Disordered" evidence="1">
    <location>
        <begin position="132"/>
        <end position="244"/>
    </location>
</feature>
<evidence type="ECO:0000313" key="3">
    <source>
        <dbReference type="Proteomes" id="UP001318040"/>
    </source>
</evidence>
<dbReference type="GO" id="GO:0005765">
    <property type="term" value="C:lysosomal membrane"/>
    <property type="evidence" value="ECO:0007669"/>
    <property type="project" value="TreeGrafter"/>
</dbReference>
<feature type="region of interest" description="Disordered" evidence="1">
    <location>
        <begin position="292"/>
        <end position="319"/>
    </location>
</feature>
<name>A0AAJ7UBR0_PETMA</name>
<protein>
    <submittedName>
        <fullName evidence="4">Uncharacterized protein LOC116955047</fullName>
    </submittedName>
</protein>
<feature type="transmembrane region" description="Helical" evidence="2">
    <location>
        <begin position="495"/>
        <end position="517"/>
    </location>
</feature>
<dbReference type="Proteomes" id="UP001318040">
    <property type="component" value="Chromosome 57"/>
</dbReference>
<feature type="compositionally biased region" description="Gly residues" evidence="1">
    <location>
        <begin position="531"/>
        <end position="542"/>
    </location>
</feature>
<dbReference type="AlphaFoldDB" id="A0AAJ7UBR0"/>
<sequence>MSEAWTLKEMEALGAENSDDDDDDGGGGGDKVVEDSLSVIINQLRNLGQSGGDESEVYIQSAVPPSPYSTLPRQWSQHLSAPAGQPRCKRILTFAPDIHSQRQEEEDASCCVKAAELGLSMPCHYCVADTNSPSPEERCGDGEDDGGGCGDGVTAAGDVSYGDGWSPAPASTHGSYVAGRHGGRGADADGRHHHNHHNHYNHYNHQQQQQQQNHSHQRRRHGDEEEEELEAGRHHRWDAGGRDDVRHWNHAGPPRSWRLLEPFSTSSLEGDDSFELILREADADEMATARAALHKKEKRRRDGDGDGDGADRGAGKRRRGSGRLFCCRRRRRRRGSEPGGGDGGTGGRDGGRRCWRSLGSCALALLLAPCLAYAAFAALTWSAVAPGSAAAPTTAERLAYALRCGALALLPLVLGMLAVGLALLLRELRGGPAETSAVRAQRAFVSDTAHQLLLHQLAALVLALNVEPHFLPLVLVMAALFVISRLVFWATFRSCYAGFGFCLSFAPSLAMLCHALYCLFTLGPAGPHGGLAPGDGGHGGTGARAPPTPHVPPQVQWWGS</sequence>
<keyword evidence="2" id="KW-0812">Transmembrane</keyword>
<gene>
    <name evidence="4" type="primary">LOC116955047</name>
</gene>
<dbReference type="GO" id="GO:0045055">
    <property type="term" value="P:regulated exocytosis"/>
    <property type="evidence" value="ECO:0007669"/>
    <property type="project" value="TreeGrafter"/>
</dbReference>
<proteinExistence type="predicted"/>